<dbReference type="SUPFAM" id="SSF56954">
    <property type="entry name" value="Outer membrane efflux proteins (OEP)"/>
    <property type="match status" value="1"/>
</dbReference>
<dbReference type="PANTHER" id="PTHR30026:SF22">
    <property type="entry name" value="OUTER MEMBRANE EFFLUX PROTEIN"/>
    <property type="match status" value="1"/>
</dbReference>
<evidence type="ECO:0000256" key="2">
    <source>
        <dbReference type="ARBA" id="ARBA00007613"/>
    </source>
</evidence>
<keyword evidence="4" id="KW-1134">Transmembrane beta strand</keyword>
<evidence type="ECO:0000256" key="8">
    <source>
        <dbReference type="SAM" id="SignalP"/>
    </source>
</evidence>
<comment type="similarity">
    <text evidence="2">Belongs to the outer membrane factor (OMF) (TC 1.B.17) family.</text>
</comment>
<feature type="signal peptide" evidence="8">
    <location>
        <begin position="1"/>
        <end position="33"/>
    </location>
</feature>
<organism evidence="9 10">
    <name type="scientific">Pseudahrensia aquimaris</name>
    <dbReference type="NCBI Taxonomy" id="744461"/>
    <lineage>
        <taxon>Bacteria</taxon>
        <taxon>Pseudomonadati</taxon>
        <taxon>Pseudomonadota</taxon>
        <taxon>Alphaproteobacteria</taxon>
        <taxon>Hyphomicrobiales</taxon>
        <taxon>Ahrensiaceae</taxon>
        <taxon>Pseudahrensia</taxon>
    </lineage>
</organism>
<dbReference type="Pfam" id="PF02321">
    <property type="entry name" value="OEP"/>
    <property type="match status" value="2"/>
</dbReference>
<comment type="subcellular location">
    <subcellularLocation>
        <location evidence="1">Cell outer membrane</location>
    </subcellularLocation>
</comment>
<evidence type="ECO:0000256" key="4">
    <source>
        <dbReference type="ARBA" id="ARBA00022452"/>
    </source>
</evidence>
<protein>
    <submittedName>
        <fullName evidence="9">TolC family protein</fullName>
    </submittedName>
</protein>
<dbReference type="InterPro" id="IPR051906">
    <property type="entry name" value="TolC-like"/>
</dbReference>
<evidence type="ECO:0000313" key="10">
    <source>
        <dbReference type="Proteomes" id="UP001597101"/>
    </source>
</evidence>
<proteinExistence type="inferred from homology"/>
<keyword evidence="7" id="KW-0998">Cell outer membrane</keyword>
<feature type="chain" id="PRO_5047305009" evidence="8">
    <location>
        <begin position="34"/>
        <end position="478"/>
    </location>
</feature>
<sequence>MAFVKLPGQLAKASALALAASLLVLPTTTTSMAESMTSAVKRAVKTHPSVKSKRANQRAVANELEESRSSFLPQVSLFGDAGIERVENDSSLSVRDSGRTNFTREAGVSVQYTLFDGYERANILYRNAARLDGAIWGLLATSEATALNAVEAYIDVVRHRELLAAAHRNIKRHKRILRLIRARVSGGKSPASDAFQIEERVFAAQAVEVEITKALKDANAKYRKAVGRSPGKKMRVARVKHLPKSRSQLEQTAIANSYEIKALEKVANENQYAGDASASGLSPKVSLEGRASIGADRNGSRGTQNDAYVGLRLQWKLFDGGATDSRAGAFAERAQEALYERDVRVRDIREIAEKSWAAYHEGRKRNAILLKQLKQNKKIVTNYREEYELSKRSLLDVLDAERARFNNEFQQISVSAGYRFSAFRMLAIQSRLMRFFGLHRDAVAPRANNEQRFRSTNGRAISTGSSQSVFDINIEPLK</sequence>
<gene>
    <name evidence="9" type="ORF">ACFQ14_01710</name>
</gene>
<keyword evidence="5" id="KW-0812">Transmembrane</keyword>
<accession>A0ABW3FB75</accession>
<evidence type="ECO:0000256" key="5">
    <source>
        <dbReference type="ARBA" id="ARBA00022692"/>
    </source>
</evidence>
<keyword evidence="10" id="KW-1185">Reference proteome</keyword>
<dbReference type="RefSeq" id="WP_377210964.1">
    <property type="nucleotide sequence ID" value="NZ_JBHTJV010000002.1"/>
</dbReference>
<comment type="caution">
    <text evidence="9">The sequence shown here is derived from an EMBL/GenBank/DDBJ whole genome shotgun (WGS) entry which is preliminary data.</text>
</comment>
<dbReference type="PANTHER" id="PTHR30026">
    <property type="entry name" value="OUTER MEMBRANE PROTEIN TOLC"/>
    <property type="match status" value="1"/>
</dbReference>
<dbReference type="EMBL" id="JBHTJV010000002">
    <property type="protein sequence ID" value="MFD0915113.1"/>
    <property type="molecule type" value="Genomic_DNA"/>
</dbReference>
<evidence type="ECO:0000313" key="9">
    <source>
        <dbReference type="EMBL" id="MFD0915113.1"/>
    </source>
</evidence>
<keyword evidence="8" id="KW-0732">Signal</keyword>
<name>A0ABW3FB75_9HYPH</name>
<evidence type="ECO:0000256" key="6">
    <source>
        <dbReference type="ARBA" id="ARBA00023136"/>
    </source>
</evidence>
<keyword evidence="3" id="KW-0813">Transport</keyword>
<dbReference type="InterPro" id="IPR003423">
    <property type="entry name" value="OMP_efflux"/>
</dbReference>
<dbReference type="Gene3D" id="1.20.1600.10">
    <property type="entry name" value="Outer membrane efflux proteins (OEP)"/>
    <property type="match status" value="1"/>
</dbReference>
<reference evidence="10" key="1">
    <citation type="journal article" date="2019" name="Int. J. Syst. Evol. Microbiol.">
        <title>The Global Catalogue of Microorganisms (GCM) 10K type strain sequencing project: providing services to taxonomists for standard genome sequencing and annotation.</title>
        <authorList>
            <consortium name="The Broad Institute Genomics Platform"/>
            <consortium name="The Broad Institute Genome Sequencing Center for Infectious Disease"/>
            <person name="Wu L."/>
            <person name="Ma J."/>
        </authorList>
    </citation>
    <scope>NUCLEOTIDE SEQUENCE [LARGE SCALE GENOMIC DNA]</scope>
    <source>
        <strain evidence="10">CCUG 60023</strain>
    </source>
</reference>
<evidence type="ECO:0000256" key="3">
    <source>
        <dbReference type="ARBA" id="ARBA00022448"/>
    </source>
</evidence>
<dbReference type="Proteomes" id="UP001597101">
    <property type="component" value="Unassembled WGS sequence"/>
</dbReference>
<evidence type="ECO:0000256" key="7">
    <source>
        <dbReference type="ARBA" id="ARBA00023237"/>
    </source>
</evidence>
<evidence type="ECO:0000256" key="1">
    <source>
        <dbReference type="ARBA" id="ARBA00004442"/>
    </source>
</evidence>
<keyword evidence="6" id="KW-0472">Membrane</keyword>